<name>A0A7S3PBL1_9STRA</name>
<dbReference type="EMBL" id="HBIN01005586">
    <property type="protein sequence ID" value="CAE0433720.1"/>
    <property type="molecule type" value="Transcribed_RNA"/>
</dbReference>
<dbReference type="InterPro" id="IPR029058">
    <property type="entry name" value="AB_hydrolase_fold"/>
</dbReference>
<proteinExistence type="predicted"/>
<dbReference type="Gene3D" id="3.40.50.1820">
    <property type="entry name" value="alpha/beta hydrolase"/>
    <property type="match status" value="1"/>
</dbReference>
<dbReference type="PANTHER" id="PTHR33428">
    <property type="entry name" value="CHLOROPHYLLASE-2, CHLOROPLASTIC"/>
    <property type="match status" value="1"/>
</dbReference>
<accession>A0A7S3PBL1</accession>
<reference evidence="2" key="1">
    <citation type="submission" date="2021-01" db="EMBL/GenBank/DDBJ databases">
        <authorList>
            <person name="Corre E."/>
            <person name="Pelletier E."/>
            <person name="Niang G."/>
            <person name="Scheremetjew M."/>
            <person name="Finn R."/>
            <person name="Kale V."/>
            <person name="Holt S."/>
            <person name="Cochrane G."/>
            <person name="Meng A."/>
            <person name="Brown T."/>
            <person name="Cohen L."/>
        </authorList>
    </citation>
    <scope>NUCLEOTIDE SEQUENCE</scope>
    <source>
        <strain evidence="2">GSBS06</strain>
    </source>
</reference>
<feature type="domain" description="Serine aminopeptidase S33" evidence="1">
    <location>
        <begin position="31"/>
        <end position="192"/>
    </location>
</feature>
<evidence type="ECO:0000313" key="2">
    <source>
        <dbReference type="EMBL" id="CAE0433720.1"/>
    </source>
</evidence>
<dbReference type="SUPFAM" id="SSF53474">
    <property type="entry name" value="alpha/beta-Hydrolases"/>
    <property type="match status" value="1"/>
</dbReference>
<dbReference type="PANTHER" id="PTHR33428:SF14">
    <property type="entry name" value="CARBOXYLESTERASE TYPE B DOMAIN-CONTAINING PROTEIN"/>
    <property type="match status" value="1"/>
</dbReference>
<gene>
    <name evidence="2" type="ORF">ASTO00021_LOCUS4039</name>
</gene>
<sequence length="352" mass="39224">MERGSRTVNGKTHEYELYYPCEPVKGAEKAQPAPLVIIIHGFGVSLGGYRQYAAYLSKLGCWAFLANMSNLNGLTKSSRHAKRRSNICAISDHLSWLLDRSKVESDPLYMRLDVQRIALAGHSAGGAVAFEAVCDIQKKALRETSCANAKIKALLLLDAVPWLSTIEKAQKQKFKNVDVSEINYERSSDDGEAILICSLRCKNGAFNANGLILELLASVQENEVDEKRKRILDIQIPSARHGDFMDETWYSNSWLLAKLGIFSTKKNRAMLKALSASFLVSAFGLDLDCLDDKYKKALLDQLGLNLDSISTSGVLFSQGLASLEQRQEVKTRTISREVVAKIRLNELPYFLR</sequence>
<dbReference type="AlphaFoldDB" id="A0A7S3PBL1"/>
<protein>
    <recommendedName>
        <fullName evidence="1">Serine aminopeptidase S33 domain-containing protein</fullName>
    </recommendedName>
</protein>
<evidence type="ECO:0000259" key="1">
    <source>
        <dbReference type="Pfam" id="PF12146"/>
    </source>
</evidence>
<dbReference type="InterPro" id="IPR022742">
    <property type="entry name" value="Hydrolase_4"/>
</dbReference>
<organism evidence="2">
    <name type="scientific">Aplanochytrium stocchinoi</name>
    <dbReference type="NCBI Taxonomy" id="215587"/>
    <lineage>
        <taxon>Eukaryota</taxon>
        <taxon>Sar</taxon>
        <taxon>Stramenopiles</taxon>
        <taxon>Bigyra</taxon>
        <taxon>Labyrinthulomycetes</taxon>
        <taxon>Thraustochytrida</taxon>
        <taxon>Thraustochytriidae</taxon>
        <taxon>Aplanochytrium</taxon>
    </lineage>
</organism>
<dbReference type="Pfam" id="PF12146">
    <property type="entry name" value="Hydrolase_4"/>
    <property type="match status" value="1"/>
</dbReference>